<name>A0A1D6JRB8_MAIZE</name>
<accession>A0A1D6JRB8</accession>
<proteinExistence type="predicted"/>
<sequence>MAASASLPPPLRAPPPFLLSAATIRRRQRGPALRRGHGVGTCRARVSQMCIADVRSPANLQLPNLQRP</sequence>
<reference evidence="1" key="1">
    <citation type="submission" date="2015-12" db="EMBL/GenBank/DDBJ databases">
        <title>Update maize B73 reference genome by single molecule sequencing technologies.</title>
        <authorList>
            <consortium name="Maize Genome Sequencing Project"/>
            <person name="Ware D."/>
        </authorList>
    </citation>
    <scope>NUCLEOTIDE SEQUENCE [LARGE SCALE GENOMIC DNA]</scope>
    <source>
        <tissue evidence="1">Seedling</tissue>
    </source>
</reference>
<dbReference type="InParanoid" id="A0A1D6JRB8"/>
<gene>
    <name evidence="1" type="ORF">ZEAMMB73_Zm00001d028021</name>
</gene>
<protein>
    <submittedName>
        <fullName evidence="1">Uncharacterized protein</fullName>
    </submittedName>
</protein>
<evidence type="ECO:0000313" key="1">
    <source>
        <dbReference type="EMBL" id="ONL94493.1"/>
    </source>
</evidence>
<dbReference type="AlphaFoldDB" id="A0A1D6JRB8"/>
<dbReference type="EMBL" id="CM007647">
    <property type="protein sequence ID" value="ONL94493.1"/>
    <property type="molecule type" value="Genomic_DNA"/>
</dbReference>
<organism evidence="1">
    <name type="scientific">Zea mays</name>
    <name type="common">Maize</name>
    <dbReference type="NCBI Taxonomy" id="4577"/>
    <lineage>
        <taxon>Eukaryota</taxon>
        <taxon>Viridiplantae</taxon>
        <taxon>Streptophyta</taxon>
        <taxon>Embryophyta</taxon>
        <taxon>Tracheophyta</taxon>
        <taxon>Spermatophyta</taxon>
        <taxon>Magnoliopsida</taxon>
        <taxon>Liliopsida</taxon>
        <taxon>Poales</taxon>
        <taxon>Poaceae</taxon>
        <taxon>PACMAD clade</taxon>
        <taxon>Panicoideae</taxon>
        <taxon>Andropogonodae</taxon>
        <taxon>Andropogoneae</taxon>
        <taxon>Tripsacinae</taxon>
        <taxon>Zea</taxon>
    </lineage>
</organism>